<feature type="domain" description="Gag1-like clamp" evidence="1">
    <location>
        <begin position="98"/>
        <end position="219"/>
    </location>
</feature>
<dbReference type="EMBL" id="CAMGYJ010000005">
    <property type="protein sequence ID" value="CAI0415074.1"/>
    <property type="molecule type" value="Genomic_DNA"/>
</dbReference>
<dbReference type="PANTHER" id="PTHR33373">
    <property type="entry name" value="OS07G0479600 PROTEIN"/>
    <property type="match status" value="1"/>
</dbReference>
<reference evidence="2" key="1">
    <citation type="submission" date="2022-08" db="EMBL/GenBank/DDBJ databases">
        <authorList>
            <person name="Gutierrez-Valencia J."/>
        </authorList>
    </citation>
    <scope>NUCLEOTIDE SEQUENCE</scope>
</reference>
<dbReference type="AlphaFoldDB" id="A0AAV0JYR1"/>
<dbReference type="InterPro" id="IPR025124">
    <property type="entry name" value="Gag1-like_clamp"/>
</dbReference>
<comment type="caution">
    <text evidence="2">The sequence shown here is derived from an EMBL/GenBank/DDBJ whole genome shotgun (WGS) entry which is preliminary data.</text>
</comment>
<keyword evidence="3" id="KW-1185">Reference proteome</keyword>
<evidence type="ECO:0000259" key="1">
    <source>
        <dbReference type="Pfam" id="PF13259"/>
    </source>
</evidence>
<proteinExistence type="predicted"/>
<dbReference type="Proteomes" id="UP001154282">
    <property type="component" value="Unassembled WGS sequence"/>
</dbReference>
<name>A0AAV0JYR1_9ROSI</name>
<dbReference type="PANTHER" id="PTHR33373:SF32">
    <property type="entry name" value="DUF4050 DOMAIN-CONTAINING PROTEIN"/>
    <property type="match status" value="1"/>
</dbReference>
<gene>
    <name evidence="2" type="ORF">LITE_LOCUS16501</name>
</gene>
<protein>
    <recommendedName>
        <fullName evidence="1">Gag1-like clamp domain-containing protein</fullName>
    </recommendedName>
</protein>
<dbReference type="Pfam" id="PF13259">
    <property type="entry name" value="clamp_Gag1-like"/>
    <property type="match status" value="1"/>
</dbReference>
<accession>A0AAV0JYR1</accession>
<organism evidence="2 3">
    <name type="scientific">Linum tenue</name>
    <dbReference type="NCBI Taxonomy" id="586396"/>
    <lineage>
        <taxon>Eukaryota</taxon>
        <taxon>Viridiplantae</taxon>
        <taxon>Streptophyta</taxon>
        <taxon>Embryophyta</taxon>
        <taxon>Tracheophyta</taxon>
        <taxon>Spermatophyta</taxon>
        <taxon>Magnoliopsida</taxon>
        <taxon>eudicotyledons</taxon>
        <taxon>Gunneridae</taxon>
        <taxon>Pentapetalae</taxon>
        <taxon>rosids</taxon>
        <taxon>fabids</taxon>
        <taxon>Malpighiales</taxon>
        <taxon>Linaceae</taxon>
        <taxon>Linum</taxon>
    </lineage>
</organism>
<sequence length="219" mass="24457">MFSTCCVLNQTERCVGRKPCSSFVLLSGAYFRVVARMGMEGFRSKWKGIFSSRGCFGCCAKPTTVVSVNEHSKSLRPQERIAKKYSITDDFWSSSAAEMDNSAIQSQRSMSSISTLNQPLDPCSNAGSSSNPSEFVNHGKLLLKLSLEGLLLWNQTRQQWLANKLSQSKTKPQAREPTISWNASYDSLLGSNKPFHHPVPLAEMVDFLVDVWEQEGLYD</sequence>
<evidence type="ECO:0000313" key="2">
    <source>
        <dbReference type="EMBL" id="CAI0415074.1"/>
    </source>
</evidence>
<evidence type="ECO:0000313" key="3">
    <source>
        <dbReference type="Proteomes" id="UP001154282"/>
    </source>
</evidence>